<protein>
    <submittedName>
        <fullName evidence="1">Uncharacterized protein</fullName>
    </submittedName>
</protein>
<organism evidence="1 2">
    <name type="scientific">Trifolium medium</name>
    <dbReference type="NCBI Taxonomy" id="97028"/>
    <lineage>
        <taxon>Eukaryota</taxon>
        <taxon>Viridiplantae</taxon>
        <taxon>Streptophyta</taxon>
        <taxon>Embryophyta</taxon>
        <taxon>Tracheophyta</taxon>
        <taxon>Spermatophyta</taxon>
        <taxon>Magnoliopsida</taxon>
        <taxon>eudicotyledons</taxon>
        <taxon>Gunneridae</taxon>
        <taxon>Pentapetalae</taxon>
        <taxon>rosids</taxon>
        <taxon>fabids</taxon>
        <taxon>Fabales</taxon>
        <taxon>Fabaceae</taxon>
        <taxon>Papilionoideae</taxon>
        <taxon>50 kb inversion clade</taxon>
        <taxon>NPAAA clade</taxon>
        <taxon>Hologalegina</taxon>
        <taxon>IRL clade</taxon>
        <taxon>Trifolieae</taxon>
        <taxon>Trifolium</taxon>
    </lineage>
</organism>
<reference evidence="1 2" key="1">
    <citation type="journal article" date="2018" name="Front. Plant Sci.">
        <title>Red Clover (Trifolium pratense) and Zigzag Clover (T. medium) - A Picture of Genomic Similarities and Differences.</title>
        <authorList>
            <person name="Dluhosova J."/>
            <person name="Istvanek J."/>
            <person name="Nedelnik J."/>
            <person name="Repkova J."/>
        </authorList>
    </citation>
    <scope>NUCLEOTIDE SEQUENCE [LARGE SCALE GENOMIC DNA]</scope>
    <source>
        <strain evidence="2">cv. 10/8</strain>
        <tissue evidence="1">Leaf</tissue>
    </source>
</reference>
<proteinExistence type="predicted"/>
<dbReference type="Proteomes" id="UP000265520">
    <property type="component" value="Unassembled WGS sequence"/>
</dbReference>
<dbReference type="AlphaFoldDB" id="A0A392STY9"/>
<feature type="non-terminal residue" evidence="1">
    <location>
        <position position="40"/>
    </location>
</feature>
<sequence length="40" mass="4176">MPTTSSSIFMCLEAATAIATEIGSFNDLETCGSCTSRRGD</sequence>
<accession>A0A392STY9</accession>
<comment type="caution">
    <text evidence="1">The sequence shown here is derived from an EMBL/GenBank/DDBJ whole genome shotgun (WGS) entry which is preliminary data.</text>
</comment>
<evidence type="ECO:0000313" key="1">
    <source>
        <dbReference type="EMBL" id="MCI51390.1"/>
    </source>
</evidence>
<keyword evidence="2" id="KW-1185">Reference proteome</keyword>
<name>A0A392STY9_9FABA</name>
<dbReference type="EMBL" id="LXQA010431042">
    <property type="protein sequence ID" value="MCI51390.1"/>
    <property type="molecule type" value="Genomic_DNA"/>
</dbReference>
<evidence type="ECO:0000313" key="2">
    <source>
        <dbReference type="Proteomes" id="UP000265520"/>
    </source>
</evidence>